<dbReference type="InterPro" id="IPR021596">
    <property type="entry name" value="DUF3219"/>
</dbReference>
<dbReference type="RefSeq" id="WP_382358289.1">
    <property type="nucleotide sequence ID" value="NZ_JBHTGR010000010.1"/>
</dbReference>
<keyword evidence="2" id="KW-1185">Reference proteome</keyword>
<evidence type="ECO:0000313" key="1">
    <source>
        <dbReference type="EMBL" id="MFC7746782.1"/>
    </source>
</evidence>
<evidence type="ECO:0000313" key="2">
    <source>
        <dbReference type="Proteomes" id="UP001596620"/>
    </source>
</evidence>
<dbReference type="Proteomes" id="UP001596620">
    <property type="component" value="Unassembled WGS sequence"/>
</dbReference>
<name>A0ABW2US96_9BACI</name>
<organism evidence="1 2">
    <name type="scientific">Lentibacillus kimchii</name>
    <dbReference type="NCBI Taxonomy" id="1542911"/>
    <lineage>
        <taxon>Bacteria</taxon>
        <taxon>Bacillati</taxon>
        <taxon>Bacillota</taxon>
        <taxon>Bacilli</taxon>
        <taxon>Bacillales</taxon>
        <taxon>Bacillaceae</taxon>
        <taxon>Lentibacillus</taxon>
    </lineage>
</organism>
<comment type="caution">
    <text evidence="1">The sequence shown here is derived from an EMBL/GenBank/DDBJ whole genome shotgun (WGS) entry which is preliminary data.</text>
</comment>
<proteinExistence type="predicted"/>
<accession>A0ABW2US96</accession>
<dbReference type="SUPFAM" id="SSF159173">
    <property type="entry name" value="YkvR-like"/>
    <property type="match status" value="1"/>
</dbReference>
<protein>
    <submittedName>
        <fullName evidence="1">DUF3219 family protein</fullName>
    </submittedName>
</protein>
<dbReference type="Gene3D" id="2.40.30.80">
    <property type="entry name" value="YkvR-like"/>
    <property type="match status" value="1"/>
</dbReference>
<dbReference type="InterPro" id="IPR023105">
    <property type="entry name" value="YkvR-like_sf"/>
</dbReference>
<dbReference type="EMBL" id="JBHTGR010000010">
    <property type="protein sequence ID" value="MFC7746782.1"/>
    <property type="molecule type" value="Genomic_DNA"/>
</dbReference>
<dbReference type="Pfam" id="PF11514">
    <property type="entry name" value="DUF3219"/>
    <property type="match status" value="1"/>
</dbReference>
<sequence length="96" mass="11182">MQTTIMINDMAIEAFNVKLDTITEKERERTRVNFSFHVTHDTYHDITTLLYQNDFTIKMPEKDLAFPAVITTYSTSITNLYEPGNVGEFKLELTEK</sequence>
<reference evidence="2" key="1">
    <citation type="journal article" date="2019" name="Int. J. Syst. Evol. Microbiol.">
        <title>The Global Catalogue of Microorganisms (GCM) 10K type strain sequencing project: providing services to taxonomists for standard genome sequencing and annotation.</title>
        <authorList>
            <consortium name="The Broad Institute Genomics Platform"/>
            <consortium name="The Broad Institute Genome Sequencing Center for Infectious Disease"/>
            <person name="Wu L."/>
            <person name="Ma J."/>
        </authorList>
    </citation>
    <scope>NUCLEOTIDE SEQUENCE [LARGE SCALE GENOMIC DNA]</scope>
    <source>
        <strain evidence="2">JCM 30234</strain>
    </source>
</reference>
<gene>
    <name evidence="1" type="ORF">ACFQU8_05975</name>
</gene>